<keyword evidence="2" id="KW-0378">Hydrolase</keyword>
<evidence type="ECO:0000259" key="3">
    <source>
        <dbReference type="Pfam" id="PF00149"/>
    </source>
</evidence>
<dbReference type="Gene3D" id="3.60.21.10">
    <property type="match status" value="1"/>
</dbReference>
<dbReference type="AlphaFoldDB" id="A0A7H0LNM9"/>
<sequence>MTVAGLSALILIIAAIGLANVQAIPIMRRAMVKMPGLAAGTPPVRVALLSDIHLGNHGMRPGRLANIVDQVNAARPDLIVIAGDFVTGHDAEGIEARATGLTAPLSRLRAPLGVFAVLGNHDHWTSPTAIRSALEKAGIITLENQAERRGPLAIIGIGDRFSGHEDIARSIAAARRIGGAPIIVTHSPDIVPNLPPGFPLVLAGHTHCGQVVLPWLGPLITRAPRDHWKPLYMLRYRCGLVRDPGRLTVVTAGLGSGSAPIRLGAMPDWWLLTLHP</sequence>
<evidence type="ECO:0000313" key="5">
    <source>
        <dbReference type="Proteomes" id="UP000516148"/>
    </source>
</evidence>
<dbReference type="InterPro" id="IPR029052">
    <property type="entry name" value="Metallo-depent_PP-like"/>
</dbReference>
<dbReference type="Pfam" id="PF00149">
    <property type="entry name" value="Metallophos"/>
    <property type="match status" value="1"/>
</dbReference>
<dbReference type="Proteomes" id="UP000516148">
    <property type="component" value="Chromosome"/>
</dbReference>
<dbReference type="GO" id="GO:0008758">
    <property type="term" value="F:UDP-2,3-diacylglucosamine hydrolase activity"/>
    <property type="evidence" value="ECO:0007669"/>
    <property type="project" value="TreeGrafter"/>
</dbReference>
<dbReference type="RefSeq" id="WP_187763565.1">
    <property type="nucleotide sequence ID" value="NZ_CP061038.1"/>
</dbReference>
<gene>
    <name evidence="4" type="ORF">H3Z74_09105</name>
</gene>
<proteinExistence type="predicted"/>
<dbReference type="EMBL" id="CP061038">
    <property type="protein sequence ID" value="QNQ11282.1"/>
    <property type="molecule type" value="Genomic_DNA"/>
</dbReference>
<keyword evidence="1" id="KW-0479">Metal-binding</keyword>
<accession>A0A7H0LNM9</accession>
<dbReference type="GO" id="GO:0009245">
    <property type="term" value="P:lipid A biosynthetic process"/>
    <property type="evidence" value="ECO:0007669"/>
    <property type="project" value="TreeGrafter"/>
</dbReference>
<dbReference type="GO" id="GO:0016020">
    <property type="term" value="C:membrane"/>
    <property type="evidence" value="ECO:0007669"/>
    <property type="project" value="GOC"/>
</dbReference>
<evidence type="ECO:0000256" key="1">
    <source>
        <dbReference type="ARBA" id="ARBA00022723"/>
    </source>
</evidence>
<dbReference type="InterPro" id="IPR051158">
    <property type="entry name" value="Metallophosphoesterase_sf"/>
</dbReference>
<evidence type="ECO:0000256" key="2">
    <source>
        <dbReference type="ARBA" id="ARBA00022801"/>
    </source>
</evidence>
<organism evidence="4 5">
    <name type="scientific">Sphingomonas alpina</name>
    <dbReference type="NCBI Taxonomy" id="653931"/>
    <lineage>
        <taxon>Bacteria</taxon>
        <taxon>Pseudomonadati</taxon>
        <taxon>Pseudomonadota</taxon>
        <taxon>Alphaproteobacteria</taxon>
        <taxon>Sphingomonadales</taxon>
        <taxon>Sphingomonadaceae</taxon>
        <taxon>Sphingomonas</taxon>
    </lineage>
</organism>
<dbReference type="GO" id="GO:0046872">
    <property type="term" value="F:metal ion binding"/>
    <property type="evidence" value="ECO:0007669"/>
    <property type="project" value="UniProtKB-KW"/>
</dbReference>
<evidence type="ECO:0000313" key="4">
    <source>
        <dbReference type="EMBL" id="QNQ11282.1"/>
    </source>
</evidence>
<dbReference type="KEGG" id="spap:H3Z74_09105"/>
<keyword evidence="5" id="KW-1185">Reference proteome</keyword>
<dbReference type="SUPFAM" id="SSF56300">
    <property type="entry name" value="Metallo-dependent phosphatases"/>
    <property type="match status" value="1"/>
</dbReference>
<protein>
    <submittedName>
        <fullName evidence="4">Metallophosphoesterase</fullName>
    </submittedName>
</protein>
<dbReference type="CDD" id="cd07385">
    <property type="entry name" value="MPP_YkuE_C"/>
    <property type="match status" value="1"/>
</dbReference>
<dbReference type="InterPro" id="IPR004843">
    <property type="entry name" value="Calcineurin-like_PHP"/>
</dbReference>
<reference evidence="4 5" key="1">
    <citation type="submission" date="2020-09" db="EMBL/GenBank/DDBJ databases">
        <title>Sphingomonas sp., a new species isolated from pork steak.</title>
        <authorList>
            <person name="Heidler von Heilborn D."/>
        </authorList>
    </citation>
    <scope>NUCLEOTIDE SEQUENCE [LARGE SCALE GENOMIC DNA]</scope>
    <source>
        <strain evidence="5">S8-3T</strain>
    </source>
</reference>
<name>A0A7H0LNM9_9SPHN</name>
<dbReference type="PANTHER" id="PTHR31302:SF31">
    <property type="entry name" value="PHOSPHODIESTERASE YAEI"/>
    <property type="match status" value="1"/>
</dbReference>
<feature type="domain" description="Calcineurin-like phosphoesterase" evidence="3">
    <location>
        <begin position="45"/>
        <end position="208"/>
    </location>
</feature>
<dbReference type="PANTHER" id="PTHR31302">
    <property type="entry name" value="TRANSMEMBRANE PROTEIN WITH METALLOPHOSPHOESTERASE DOMAIN-RELATED"/>
    <property type="match status" value="1"/>
</dbReference>